<dbReference type="PROSITE" id="PS50931">
    <property type="entry name" value="HTH_LYSR"/>
    <property type="match status" value="1"/>
</dbReference>
<sequence length="320" mass="34439">MQTLELRHLQALCAIADTGSLRRAASVLGYSQPALTTQLQRIEHYFGEPLFDRGSAGVVPTPFGVEIIAQARDVLARVYAIGRRPPSRTAGANRVLRLAATNTPILSGLLARLRAALPDLALTVSSVYSSSQIVELLEAAELDAAIGVDYPGLELRHSHAVAHRGIVTEPSFVALPASHRLAHKMEVSLRELAEDAWFLTPDDGAGWPGVFYTACGAAGFSPATVHEFLGDRIQLQNMIADGLGVSTVQATFQPADGVVVKPLTGTPLWCRYLLACRVPGVADEVSDAVHRSATAAYRDLVARAPHYQAWASRTFYAPRR</sequence>
<keyword evidence="2" id="KW-0805">Transcription regulation</keyword>
<dbReference type="PRINTS" id="PR00039">
    <property type="entry name" value="HTHLYSR"/>
</dbReference>
<dbReference type="CDD" id="cd08414">
    <property type="entry name" value="PBP2_LTTR_aromatics_like"/>
    <property type="match status" value="1"/>
</dbReference>
<comment type="similarity">
    <text evidence="1">Belongs to the LysR transcriptional regulatory family.</text>
</comment>
<dbReference type="InterPro" id="IPR000847">
    <property type="entry name" value="LysR_HTH_N"/>
</dbReference>
<evidence type="ECO:0000256" key="4">
    <source>
        <dbReference type="ARBA" id="ARBA00023163"/>
    </source>
</evidence>
<evidence type="ECO:0000313" key="6">
    <source>
        <dbReference type="EMBL" id="KAA2261568.1"/>
    </source>
</evidence>
<name>A0A5B2XCV8_9PSEU</name>
<keyword evidence="4" id="KW-0804">Transcription</keyword>
<keyword evidence="3" id="KW-0238">DNA-binding</keyword>
<dbReference type="Proteomes" id="UP000323454">
    <property type="component" value="Unassembled WGS sequence"/>
</dbReference>
<evidence type="ECO:0000313" key="7">
    <source>
        <dbReference type="Proteomes" id="UP000323454"/>
    </source>
</evidence>
<dbReference type="Gene3D" id="1.10.10.10">
    <property type="entry name" value="Winged helix-like DNA-binding domain superfamily/Winged helix DNA-binding domain"/>
    <property type="match status" value="1"/>
</dbReference>
<organism evidence="6 7">
    <name type="scientific">Solihabitans fulvus</name>
    <dbReference type="NCBI Taxonomy" id="1892852"/>
    <lineage>
        <taxon>Bacteria</taxon>
        <taxon>Bacillati</taxon>
        <taxon>Actinomycetota</taxon>
        <taxon>Actinomycetes</taxon>
        <taxon>Pseudonocardiales</taxon>
        <taxon>Pseudonocardiaceae</taxon>
        <taxon>Solihabitans</taxon>
    </lineage>
</organism>
<dbReference type="SUPFAM" id="SSF46785">
    <property type="entry name" value="Winged helix' DNA-binding domain"/>
    <property type="match status" value="1"/>
</dbReference>
<dbReference type="InterPro" id="IPR005119">
    <property type="entry name" value="LysR_subst-bd"/>
</dbReference>
<evidence type="ECO:0000259" key="5">
    <source>
        <dbReference type="PROSITE" id="PS50931"/>
    </source>
</evidence>
<dbReference type="Gene3D" id="3.40.190.10">
    <property type="entry name" value="Periplasmic binding protein-like II"/>
    <property type="match status" value="2"/>
</dbReference>
<evidence type="ECO:0000256" key="1">
    <source>
        <dbReference type="ARBA" id="ARBA00009437"/>
    </source>
</evidence>
<dbReference type="EMBL" id="VUOB01000027">
    <property type="protein sequence ID" value="KAA2261568.1"/>
    <property type="molecule type" value="Genomic_DNA"/>
</dbReference>
<dbReference type="AlphaFoldDB" id="A0A5B2XCV8"/>
<gene>
    <name evidence="6" type="ORF">F0L68_15935</name>
</gene>
<evidence type="ECO:0000256" key="3">
    <source>
        <dbReference type="ARBA" id="ARBA00023125"/>
    </source>
</evidence>
<protein>
    <submittedName>
        <fullName evidence="6">LysR family transcriptional regulator</fullName>
    </submittedName>
</protein>
<reference evidence="6 7" key="2">
    <citation type="submission" date="2019-09" db="EMBL/GenBank/DDBJ databases">
        <authorList>
            <person name="Jin C."/>
        </authorList>
    </citation>
    <scope>NUCLEOTIDE SEQUENCE [LARGE SCALE GENOMIC DNA]</scope>
    <source>
        <strain evidence="6 7">AN110305</strain>
    </source>
</reference>
<dbReference type="Pfam" id="PF03466">
    <property type="entry name" value="LysR_substrate"/>
    <property type="match status" value="1"/>
</dbReference>
<reference evidence="6 7" key="1">
    <citation type="submission" date="2019-09" db="EMBL/GenBank/DDBJ databases">
        <title>Goodfellowia gen. nov., a new genus of the Pseudonocardineae related to Actinoalloteichus, containing Goodfellowia coeruleoviolacea gen. nov., comb. nov. gen. nov., comb. nov.</title>
        <authorList>
            <person name="Labeda D."/>
        </authorList>
    </citation>
    <scope>NUCLEOTIDE SEQUENCE [LARGE SCALE GENOMIC DNA]</scope>
    <source>
        <strain evidence="6 7">AN110305</strain>
    </source>
</reference>
<feature type="domain" description="HTH lysR-type" evidence="5">
    <location>
        <begin position="4"/>
        <end position="61"/>
    </location>
</feature>
<dbReference type="InterPro" id="IPR036390">
    <property type="entry name" value="WH_DNA-bd_sf"/>
</dbReference>
<dbReference type="OrthoDB" id="3171102at2"/>
<dbReference type="Pfam" id="PF00126">
    <property type="entry name" value="HTH_1"/>
    <property type="match status" value="1"/>
</dbReference>
<dbReference type="GO" id="GO:0003700">
    <property type="term" value="F:DNA-binding transcription factor activity"/>
    <property type="evidence" value="ECO:0007669"/>
    <property type="project" value="InterPro"/>
</dbReference>
<comment type="caution">
    <text evidence="6">The sequence shown here is derived from an EMBL/GenBank/DDBJ whole genome shotgun (WGS) entry which is preliminary data.</text>
</comment>
<accession>A0A5B2XCV8</accession>
<dbReference type="GO" id="GO:0032993">
    <property type="term" value="C:protein-DNA complex"/>
    <property type="evidence" value="ECO:0007669"/>
    <property type="project" value="TreeGrafter"/>
</dbReference>
<dbReference type="SUPFAM" id="SSF53850">
    <property type="entry name" value="Periplasmic binding protein-like II"/>
    <property type="match status" value="1"/>
</dbReference>
<dbReference type="PANTHER" id="PTHR30346">
    <property type="entry name" value="TRANSCRIPTIONAL DUAL REGULATOR HCAR-RELATED"/>
    <property type="match status" value="1"/>
</dbReference>
<evidence type="ECO:0000256" key="2">
    <source>
        <dbReference type="ARBA" id="ARBA00023015"/>
    </source>
</evidence>
<dbReference type="PANTHER" id="PTHR30346:SF30">
    <property type="entry name" value="SMALL NEUTRAL PROTEASE REGULATORY PROTEIN"/>
    <property type="match status" value="1"/>
</dbReference>
<dbReference type="GO" id="GO:0003677">
    <property type="term" value="F:DNA binding"/>
    <property type="evidence" value="ECO:0007669"/>
    <property type="project" value="UniProtKB-KW"/>
</dbReference>
<dbReference type="InterPro" id="IPR036388">
    <property type="entry name" value="WH-like_DNA-bd_sf"/>
</dbReference>
<keyword evidence="7" id="KW-1185">Reference proteome</keyword>
<proteinExistence type="inferred from homology"/>
<dbReference type="RefSeq" id="WP_149850363.1">
    <property type="nucleotide sequence ID" value="NZ_VUOB01000027.1"/>
</dbReference>